<evidence type="ECO:0000256" key="4">
    <source>
        <dbReference type="ARBA" id="ARBA00022692"/>
    </source>
</evidence>
<evidence type="ECO:0000256" key="3">
    <source>
        <dbReference type="ARBA" id="ARBA00022448"/>
    </source>
</evidence>
<evidence type="ECO:0000256" key="2">
    <source>
        <dbReference type="ARBA" id="ARBA00010992"/>
    </source>
</evidence>
<comment type="subcellular location">
    <subcellularLocation>
        <location evidence="1">Membrane</location>
        <topology evidence="1">Multi-pass membrane protein</topology>
    </subcellularLocation>
</comment>
<comment type="caution">
    <text evidence="9">The sequence shown here is derived from an EMBL/GenBank/DDBJ whole genome shotgun (WGS) entry which is preliminary data.</text>
</comment>
<dbReference type="InterPro" id="IPR005828">
    <property type="entry name" value="MFS_sugar_transport-like"/>
</dbReference>
<dbReference type="Pfam" id="PF00083">
    <property type="entry name" value="Sugar_tr"/>
    <property type="match status" value="1"/>
</dbReference>
<dbReference type="Proteomes" id="UP000652198">
    <property type="component" value="Unassembled WGS sequence"/>
</dbReference>
<dbReference type="Gene3D" id="1.20.1250.20">
    <property type="entry name" value="MFS general substrate transporter like domains"/>
    <property type="match status" value="1"/>
</dbReference>
<feature type="transmembrane region" description="Helical" evidence="7">
    <location>
        <begin position="426"/>
        <end position="446"/>
    </location>
</feature>
<reference evidence="9 10" key="1">
    <citation type="submission" date="2019-11" db="EMBL/GenBank/DDBJ databases">
        <title>Metabolism of dissolved organic matter in forest soils.</title>
        <authorList>
            <person name="Cyle K.T."/>
            <person name="Wilhelm R.C."/>
            <person name="Martinez C.E."/>
        </authorList>
    </citation>
    <scope>NUCLEOTIDE SEQUENCE [LARGE SCALE GENOMIC DNA]</scope>
    <source>
        <strain evidence="9 10">1N</strain>
    </source>
</reference>
<dbReference type="SUPFAM" id="SSF103473">
    <property type="entry name" value="MFS general substrate transporter"/>
    <property type="match status" value="1"/>
</dbReference>
<sequence>MAQGELGLQMDSASKTAHSGARLDRLPIGRFHYRTLFLLGGGLFVDAFDVYLMAGVMGALVKSGFASMAQVGHVVSATYGGLVVGALASGYFSDKFGRKLCYQVNLAIVAIATLVTALVNTPDAMAIWRFASGIGLGAEAVVSYATLSEFVPPSKRGRWLGLTAFIANTAIFASALGGYFLLPRHEGWRWMFGLASAAAFIIWVIRWSLKESPRWLESKGRIEEADTILREIESEYPETTVLPDYDETATVKSAKKELSATALVKKGLRVPTIIGVMLAIVQFSAIYGLLVWLPSFFVKQGLSLSTSLQYSLFMSAGGPIGTVVAALLADKIGRRKGVAVFSVVVAVVAVLYAMQSTPVAVVSVGFCLFIAVYVTATFALAGYTSELFPTAIRSRGIALCNGIGRIWSVYLPFLVVGLFAFGGLKAIVAVVACLLILQAVVVTVFGQETNQASLEKLDSIADKQASA</sequence>
<feature type="transmembrane region" description="Helical" evidence="7">
    <location>
        <begin position="396"/>
        <end position="420"/>
    </location>
</feature>
<evidence type="ECO:0000313" key="9">
    <source>
        <dbReference type="EMBL" id="NPT43111.1"/>
    </source>
</evidence>
<dbReference type="PROSITE" id="PS00216">
    <property type="entry name" value="SUGAR_TRANSPORT_1"/>
    <property type="match status" value="1"/>
</dbReference>
<evidence type="ECO:0000256" key="7">
    <source>
        <dbReference type="SAM" id="Phobius"/>
    </source>
</evidence>
<keyword evidence="5 7" id="KW-1133">Transmembrane helix</keyword>
<evidence type="ECO:0000256" key="6">
    <source>
        <dbReference type="ARBA" id="ARBA00023136"/>
    </source>
</evidence>
<keyword evidence="3" id="KW-0813">Transport</keyword>
<name>A0ABX2BSN0_9BURK</name>
<dbReference type="InterPro" id="IPR005829">
    <property type="entry name" value="Sugar_transporter_CS"/>
</dbReference>
<keyword evidence="6 7" id="KW-0472">Membrane</keyword>
<protein>
    <submittedName>
        <fullName evidence="9">MFS transporter</fullName>
    </submittedName>
</protein>
<feature type="transmembrane region" description="Helical" evidence="7">
    <location>
        <begin position="73"/>
        <end position="93"/>
    </location>
</feature>
<feature type="transmembrane region" description="Helical" evidence="7">
    <location>
        <begin position="159"/>
        <end position="182"/>
    </location>
</feature>
<dbReference type="InterPro" id="IPR020846">
    <property type="entry name" value="MFS_dom"/>
</dbReference>
<feature type="transmembrane region" description="Helical" evidence="7">
    <location>
        <begin position="360"/>
        <end position="384"/>
    </location>
</feature>
<dbReference type="CDD" id="cd17316">
    <property type="entry name" value="MFS_SV2_like"/>
    <property type="match status" value="1"/>
</dbReference>
<evidence type="ECO:0000259" key="8">
    <source>
        <dbReference type="PROSITE" id="PS50850"/>
    </source>
</evidence>
<evidence type="ECO:0000256" key="1">
    <source>
        <dbReference type="ARBA" id="ARBA00004141"/>
    </source>
</evidence>
<proteinExistence type="inferred from homology"/>
<accession>A0ABX2BSN0</accession>
<dbReference type="InterPro" id="IPR036259">
    <property type="entry name" value="MFS_trans_sf"/>
</dbReference>
<evidence type="ECO:0000256" key="5">
    <source>
        <dbReference type="ARBA" id="ARBA00022989"/>
    </source>
</evidence>
<feature type="transmembrane region" description="Helical" evidence="7">
    <location>
        <begin position="100"/>
        <end position="120"/>
    </location>
</feature>
<gene>
    <name evidence="9" type="ORF">GNZ12_17685</name>
</gene>
<dbReference type="RefSeq" id="WP_172312034.1">
    <property type="nucleotide sequence ID" value="NZ_WOEY01000067.1"/>
</dbReference>
<feature type="transmembrane region" description="Helical" evidence="7">
    <location>
        <begin position="310"/>
        <end position="329"/>
    </location>
</feature>
<dbReference type="PROSITE" id="PS50850">
    <property type="entry name" value="MFS"/>
    <property type="match status" value="1"/>
</dbReference>
<dbReference type="EMBL" id="WOEY01000067">
    <property type="protein sequence ID" value="NPT43111.1"/>
    <property type="molecule type" value="Genomic_DNA"/>
</dbReference>
<keyword evidence="4 7" id="KW-0812">Transmembrane</keyword>
<evidence type="ECO:0000313" key="10">
    <source>
        <dbReference type="Proteomes" id="UP000652198"/>
    </source>
</evidence>
<keyword evidence="10" id="KW-1185">Reference proteome</keyword>
<feature type="transmembrane region" description="Helical" evidence="7">
    <location>
        <begin position="188"/>
        <end position="209"/>
    </location>
</feature>
<feature type="transmembrane region" description="Helical" evidence="7">
    <location>
        <begin position="336"/>
        <end position="354"/>
    </location>
</feature>
<dbReference type="PANTHER" id="PTHR23511:SF34">
    <property type="entry name" value="SYNAPTIC VESICLE GLYCOPROTEIN 2"/>
    <property type="match status" value="1"/>
</dbReference>
<comment type="similarity">
    <text evidence="2">Belongs to the major facilitator superfamily. Sugar transporter (TC 2.A.1.1) family.</text>
</comment>
<dbReference type="PANTHER" id="PTHR23511">
    <property type="entry name" value="SYNAPTIC VESICLE GLYCOPROTEIN 2"/>
    <property type="match status" value="1"/>
</dbReference>
<feature type="transmembrane region" description="Helical" evidence="7">
    <location>
        <begin position="35"/>
        <end position="61"/>
    </location>
</feature>
<feature type="transmembrane region" description="Helical" evidence="7">
    <location>
        <begin position="273"/>
        <end position="298"/>
    </location>
</feature>
<feature type="domain" description="Major facilitator superfamily (MFS) profile" evidence="8">
    <location>
        <begin position="35"/>
        <end position="450"/>
    </location>
</feature>
<feature type="transmembrane region" description="Helical" evidence="7">
    <location>
        <begin position="126"/>
        <end position="147"/>
    </location>
</feature>
<organism evidence="9 10">
    <name type="scientific">Paraburkholderia solitsugae</name>
    <dbReference type="NCBI Taxonomy" id="2675748"/>
    <lineage>
        <taxon>Bacteria</taxon>
        <taxon>Pseudomonadati</taxon>
        <taxon>Pseudomonadota</taxon>
        <taxon>Betaproteobacteria</taxon>
        <taxon>Burkholderiales</taxon>
        <taxon>Burkholderiaceae</taxon>
        <taxon>Paraburkholderia</taxon>
    </lineage>
</organism>